<evidence type="ECO:0000256" key="1">
    <source>
        <dbReference type="ARBA" id="ARBA00008390"/>
    </source>
</evidence>
<dbReference type="RefSeq" id="XP_038059753.1">
    <property type="nucleotide sequence ID" value="XM_038203825.1"/>
</dbReference>
<dbReference type="AlphaFoldDB" id="A0A914A7J0"/>
<protein>
    <recommendedName>
        <fullName evidence="2">Lipocalin/cytosolic fatty-acid binding domain-containing protein</fullName>
    </recommendedName>
</protein>
<evidence type="ECO:0000259" key="2">
    <source>
        <dbReference type="Pfam" id="PF00061"/>
    </source>
</evidence>
<dbReference type="Gene3D" id="2.40.128.20">
    <property type="match status" value="1"/>
</dbReference>
<dbReference type="SUPFAM" id="SSF50814">
    <property type="entry name" value="Lipocalins"/>
    <property type="match status" value="1"/>
</dbReference>
<dbReference type="OrthoDB" id="412780at2759"/>
<dbReference type="GeneID" id="119730795"/>
<dbReference type="CDD" id="cd00742">
    <property type="entry name" value="FABP"/>
    <property type="match status" value="1"/>
</dbReference>
<evidence type="ECO:0000313" key="3">
    <source>
        <dbReference type="EnsemblMetazoa" id="XP_038059753.1"/>
    </source>
</evidence>
<feature type="domain" description="Lipocalin/cytosolic fatty-acid binding" evidence="2">
    <location>
        <begin position="36"/>
        <end position="115"/>
    </location>
</feature>
<dbReference type="InterPro" id="IPR031259">
    <property type="entry name" value="ILBP"/>
</dbReference>
<dbReference type="PANTHER" id="PTHR11955">
    <property type="entry name" value="FATTY ACID BINDING PROTEIN"/>
    <property type="match status" value="1"/>
</dbReference>
<organism evidence="3 4">
    <name type="scientific">Patiria miniata</name>
    <name type="common">Bat star</name>
    <name type="synonym">Asterina miniata</name>
    <dbReference type="NCBI Taxonomy" id="46514"/>
    <lineage>
        <taxon>Eukaryota</taxon>
        <taxon>Metazoa</taxon>
        <taxon>Echinodermata</taxon>
        <taxon>Eleutherozoa</taxon>
        <taxon>Asterozoa</taxon>
        <taxon>Asteroidea</taxon>
        <taxon>Valvatacea</taxon>
        <taxon>Valvatida</taxon>
        <taxon>Asterinidae</taxon>
        <taxon>Patiria</taxon>
    </lineage>
</organism>
<name>A0A914A7J0_PATMI</name>
<proteinExistence type="inferred from homology"/>
<reference evidence="3" key="1">
    <citation type="submission" date="2022-11" db="UniProtKB">
        <authorList>
            <consortium name="EnsemblMetazoa"/>
        </authorList>
    </citation>
    <scope>IDENTIFICATION</scope>
</reference>
<dbReference type="EnsemblMetazoa" id="XM_038203825.1">
    <property type="protein sequence ID" value="XP_038059753.1"/>
    <property type="gene ID" value="LOC119730795"/>
</dbReference>
<dbReference type="InterPro" id="IPR000566">
    <property type="entry name" value="Lipocln_cytosolic_FA-bd_dom"/>
</dbReference>
<dbReference type="InterPro" id="IPR012674">
    <property type="entry name" value="Calycin"/>
</dbReference>
<sequence>MTGGQSHCFNEPSLEVQVTCNDTHFQFKQLLSSFKSYSDRDLEFNLGQKFQHPTVDGRTVVSIVTLDDDGRLIQQDTATKPDQKDTTLIREINEEGDLVMNYKVDDVIYTRIYQRIS</sequence>
<comment type="similarity">
    <text evidence="1">Belongs to the calycin superfamily. Fatty-acid binding protein (FABP) family.</text>
</comment>
<dbReference type="Pfam" id="PF00061">
    <property type="entry name" value="Lipocalin"/>
    <property type="match status" value="1"/>
</dbReference>
<dbReference type="PRINTS" id="PR00178">
    <property type="entry name" value="FATTYACIDBP"/>
</dbReference>
<keyword evidence="4" id="KW-1185">Reference proteome</keyword>
<dbReference type="Proteomes" id="UP000887568">
    <property type="component" value="Unplaced"/>
</dbReference>
<dbReference type="GO" id="GO:0008289">
    <property type="term" value="F:lipid binding"/>
    <property type="evidence" value="ECO:0007669"/>
    <property type="project" value="InterPro"/>
</dbReference>
<evidence type="ECO:0000313" key="4">
    <source>
        <dbReference type="Proteomes" id="UP000887568"/>
    </source>
</evidence>
<dbReference type="InterPro" id="IPR000463">
    <property type="entry name" value="Fatty_acid-bd"/>
</dbReference>
<accession>A0A914A7J0</accession>